<proteinExistence type="predicted"/>
<protein>
    <submittedName>
        <fullName evidence="3">Phage terminase large subunit-like protein</fullName>
    </submittedName>
</protein>
<evidence type="ECO:0000259" key="1">
    <source>
        <dbReference type="Pfam" id="PF03354"/>
    </source>
</evidence>
<gene>
    <name evidence="3" type="ORF">C7389_109131</name>
</gene>
<feature type="domain" description="Terminase large subunit-like ATPase" evidence="1">
    <location>
        <begin position="105"/>
        <end position="273"/>
    </location>
</feature>
<dbReference type="EMBL" id="SNVV01000009">
    <property type="protein sequence ID" value="TDN50437.1"/>
    <property type="molecule type" value="Genomic_DNA"/>
</dbReference>
<dbReference type="Gene3D" id="3.40.50.300">
    <property type="entry name" value="P-loop containing nucleotide triphosphate hydrolases"/>
    <property type="match status" value="1"/>
</dbReference>
<dbReference type="PANTHER" id="PTHR41287">
    <property type="match status" value="1"/>
</dbReference>
<accession>A0A4R6DYK7</accession>
<comment type="caution">
    <text evidence="3">The sequence shown here is derived from an EMBL/GenBank/DDBJ whole genome shotgun (WGS) entry which is preliminary data.</text>
</comment>
<dbReference type="Pfam" id="PF03354">
    <property type="entry name" value="TerL_ATPase"/>
    <property type="match status" value="1"/>
</dbReference>
<keyword evidence="4" id="KW-1185">Reference proteome</keyword>
<dbReference type="InterPro" id="IPR046461">
    <property type="entry name" value="TerL_ATPase"/>
</dbReference>
<dbReference type="RefSeq" id="WP_211168274.1">
    <property type="nucleotide sequence ID" value="NZ_SNVV01000009.1"/>
</dbReference>
<sequence length="576" mass="63436">MTAAAVAPLAQSPTHFADIATAYARDVVEGRIVACKWHRLACARHLKDLERFAADDSAYVWTPELTDASGKAYRPAERVCRFAELMPHIKGDWAARGQRIKLEAWQVFVLASVFGWVNRTTGKRRFRVADLFVPRKNAKSTIAAVIGNYMLAVDGEFGAEVYSGATSQDQALEVFRPALLMARATPGFVGRFGVTANASNLAVIATNSKFEPVIGKPGDGASPSCAIVDEYHEHKTSELYDTMVTGMGARSQPLILVITTAGADISGPCYQHQTELQKILEGVIENDQRFGIIFGIDEDDDWTTELALRKANPNYGISVDAEFLQLQQRDAMADPRKQNVFKTKHLNIWVAAASPWLNLYNLQQAGDPSLTLLSHEWDGCINGLDLASKQDIASSVWLCWLGDGDERHYYAFSRNYVPEAAVEKPENGHYQGWVNSGHLIQTPGNMIALEQIEEDVLASPVPINEVAKDPWGGHQMGANLQAEGLEVIDIPQQTSYLSEPMKQIAALVDAGRFHHDGNPAYVWMLSNVECKPDRNENVFPRKSRAGNKIDAAVATITAMNRAMSGDVSTAEKSFWE</sequence>
<dbReference type="PANTHER" id="PTHR41287:SF1">
    <property type="entry name" value="PROTEIN YMFN"/>
    <property type="match status" value="1"/>
</dbReference>
<dbReference type="InterPro" id="IPR027417">
    <property type="entry name" value="P-loop_NTPase"/>
</dbReference>
<feature type="domain" description="Terminase large subunit-like endonuclease" evidence="2">
    <location>
        <begin position="284"/>
        <end position="564"/>
    </location>
</feature>
<dbReference type="Pfam" id="PF20441">
    <property type="entry name" value="TerL_nuclease"/>
    <property type="match status" value="1"/>
</dbReference>
<reference evidence="3 4" key="1">
    <citation type="submission" date="2019-03" db="EMBL/GenBank/DDBJ databases">
        <title>Genomic Encyclopedia of Type Strains, Phase IV (KMG-IV): sequencing the most valuable type-strain genomes for metagenomic binning, comparative biology and taxonomic classification.</title>
        <authorList>
            <person name="Goeker M."/>
        </authorList>
    </citation>
    <scope>NUCLEOTIDE SEQUENCE [LARGE SCALE GENOMIC DNA]</scope>
    <source>
        <strain evidence="3 4">DSM 12121</strain>
    </source>
</reference>
<evidence type="ECO:0000259" key="2">
    <source>
        <dbReference type="Pfam" id="PF20441"/>
    </source>
</evidence>
<dbReference type="AlphaFoldDB" id="A0A4R6DYK7"/>
<dbReference type="GO" id="GO:0004519">
    <property type="term" value="F:endonuclease activity"/>
    <property type="evidence" value="ECO:0007669"/>
    <property type="project" value="InterPro"/>
</dbReference>
<dbReference type="Proteomes" id="UP000295129">
    <property type="component" value="Unassembled WGS sequence"/>
</dbReference>
<dbReference type="InterPro" id="IPR005021">
    <property type="entry name" value="Terminase_largesu-like"/>
</dbReference>
<organism evidence="3 4">
    <name type="scientific">Azoarcus indigens</name>
    <dbReference type="NCBI Taxonomy" id="29545"/>
    <lineage>
        <taxon>Bacteria</taxon>
        <taxon>Pseudomonadati</taxon>
        <taxon>Pseudomonadota</taxon>
        <taxon>Betaproteobacteria</taxon>
        <taxon>Rhodocyclales</taxon>
        <taxon>Zoogloeaceae</taxon>
        <taxon>Azoarcus</taxon>
    </lineage>
</organism>
<evidence type="ECO:0000313" key="3">
    <source>
        <dbReference type="EMBL" id="TDN50437.1"/>
    </source>
</evidence>
<dbReference type="InterPro" id="IPR046462">
    <property type="entry name" value="TerL_nuclease"/>
</dbReference>
<evidence type="ECO:0000313" key="4">
    <source>
        <dbReference type="Proteomes" id="UP000295129"/>
    </source>
</evidence>
<name>A0A4R6DYK7_9RHOO</name>